<evidence type="ECO:0008006" key="8">
    <source>
        <dbReference type="Google" id="ProtNLM"/>
    </source>
</evidence>
<feature type="coiled-coil region" evidence="4">
    <location>
        <begin position="192"/>
        <end position="237"/>
    </location>
</feature>
<feature type="repeat" description="ANK" evidence="3">
    <location>
        <begin position="1032"/>
        <end position="1064"/>
    </location>
</feature>
<dbReference type="Gene3D" id="3.40.50.300">
    <property type="entry name" value="P-loop containing nucleotide triphosphate hydrolases"/>
    <property type="match status" value="1"/>
</dbReference>
<dbReference type="PRINTS" id="PR01415">
    <property type="entry name" value="ANKYRIN"/>
</dbReference>
<accession>A0AAT9GCP4</accession>
<keyword evidence="1" id="KW-0677">Repeat</keyword>
<dbReference type="InterPro" id="IPR056681">
    <property type="entry name" value="DUF7779"/>
</dbReference>
<dbReference type="InterPro" id="IPR036770">
    <property type="entry name" value="Ankyrin_rpt-contain_sf"/>
</dbReference>
<feature type="repeat" description="ANK" evidence="3">
    <location>
        <begin position="776"/>
        <end position="808"/>
    </location>
</feature>
<dbReference type="AlphaFoldDB" id="A0AAT9GCP4"/>
<dbReference type="Pfam" id="PF00931">
    <property type="entry name" value="NB-ARC"/>
    <property type="match status" value="1"/>
</dbReference>
<dbReference type="SUPFAM" id="SSF52540">
    <property type="entry name" value="P-loop containing nucleoside triphosphate hydrolases"/>
    <property type="match status" value="1"/>
</dbReference>
<keyword evidence="4" id="KW-0175">Coiled coil</keyword>
<feature type="repeat" description="ANK" evidence="3">
    <location>
        <begin position="845"/>
        <end position="874"/>
    </location>
</feature>
<gene>
    <name evidence="7" type="ORF">DMENIID0003_06110</name>
</gene>
<dbReference type="InterPro" id="IPR002182">
    <property type="entry name" value="NB-ARC"/>
</dbReference>
<feature type="repeat" description="ANK" evidence="3">
    <location>
        <begin position="809"/>
        <end position="841"/>
    </location>
</feature>
<evidence type="ECO:0000259" key="6">
    <source>
        <dbReference type="Pfam" id="PF25000"/>
    </source>
</evidence>
<dbReference type="Pfam" id="PF12796">
    <property type="entry name" value="Ank_2"/>
    <property type="match status" value="2"/>
</dbReference>
<evidence type="ECO:0000256" key="4">
    <source>
        <dbReference type="SAM" id="Coils"/>
    </source>
</evidence>
<keyword evidence="2 3" id="KW-0040">ANK repeat</keyword>
<organism evidence="7">
    <name type="scientific">Wolbachia endosymbiont of Sergentomyia squamirostris</name>
    <dbReference type="NCBI Taxonomy" id="3113640"/>
    <lineage>
        <taxon>Bacteria</taxon>
        <taxon>Pseudomonadati</taxon>
        <taxon>Pseudomonadota</taxon>
        <taxon>Alphaproteobacteria</taxon>
        <taxon>Rickettsiales</taxon>
        <taxon>Anaplasmataceae</taxon>
        <taxon>Wolbachieae</taxon>
        <taxon>Wolbachia</taxon>
    </lineage>
</organism>
<dbReference type="SUPFAM" id="SSF48403">
    <property type="entry name" value="Ankyrin repeat"/>
    <property type="match status" value="1"/>
</dbReference>
<evidence type="ECO:0000313" key="7">
    <source>
        <dbReference type="EMBL" id="BFD47537.1"/>
    </source>
</evidence>
<reference evidence="7" key="1">
    <citation type="submission" date="2024-01" db="EMBL/GenBank/DDBJ databases">
        <title>Sequencing the genomes of a sandfly, Sergentomyia squamirostris, and its two endosymbionts.</title>
        <authorList>
            <person name="Itokawa K."/>
            <person name="Sanjoba C."/>
        </authorList>
    </citation>
    <scope>NUCLEOTIDE SEQUENCE</scope>
    <source>
        <strain evidence="7">WSSQ</strain>
    </source>
</reference>
<feature type="repeat" description="ANK" evidence="3">
    <location>
        <begin position="999"/>
        <end position="1031"/>
    </location>
</feature>
<dbReference type="SMART" id="SM00248">
    <property type="entry name" value="ANK"/>
    <property type="match status" value="9"/>
</dbReference>
<evidence type="ECO:0000256" key="3">
    <source>
        <dbReference type="PROSITE-ProRule" id="PRU00023"/>
    </source>
</evidence>
<dbReference type="PROSITE" id="PS50088">
    <property type="entry name" value="ANK_REPEAT"/>
    <property type="match status" value="7"/>
</dbReference>
<dbReference type="PROSITE" id="PS50297">
    <property type="entry name" value="ANK_REP_REGION"/>
    <property type="match status" value="7"/>
</dbReference>
<feature type="repeat" description="ANK" evidence="3">
    <location>
        <begin position="938"/>
        <end position="970"/>
    </location>
</feature>
<proteinExistence type="predicted"/>
<dbReference type="Gene3D" id="1.25.40.20">
    <property type="entry name" value="Ankyrin repeat-containing domain"/>
    <property type="match status" value="3"/>
</dbReference>
<protein>
    <recommendedName>
        <fullName evidence="8">Ankyrin repeat domain protein</fullName>
    </recommendedName>
</protein>
<sequence length="1090" mass="124854">MPETYPAGGRKRSFHGDIYQLKWLMLFLKRAVDREYSFRLATEMESATGFDDIVFQDRKNEKIVHRFIQNKHKQNECEKIGVGKLLSKNKSGEFSVPKYFVSYLKIKINPDFADGDLKDFTICTNIGFDLAQSTTQNTIKKLKAKTSGPNKGIEIAVEVISTSDIFFKYGGTRYKFSCTHDNMISIVQPAFKSAVKEAIEELEKEIKELQGKSDQKSKRKLERNQAWQREFERMTNEGRLEENIREFFDKLVFAVNQPNEIKLAEIIENELGKEFNNIDKKNVYGRFLVEVLDWMKAREGKFLSHEEINEFFEKIREEILGAVWFDVRGPVRLFTGRDEDLGMLHDLLQRNPKGAVISYITSISGPGGMGKSQLARKYACKYRRYYDDNVIWIDAENFEAMKDSFLRLARNRLGISPKDKYGNDKTIETIVREVYAFFARRRSLFIFDNVQEYKKISKFLPFSLSPDLNKPHILITSHDQELEKGIDVIKLGELEQRDAIEFVKKGFNILKKDKSQDREIENLVRRLQCFLLAIQQAISYIEDQRIIEKFKISDYLKEYEKKAKKLLKSKIFQGIDNNYTKTTFTAWEVTMDKVRSDEQYGPLASEILDVLAYFAPDKIAREIFLNSVSDYKKKQLKLAIRLLVRYSMVGGEQNQSVLNVHRLVQEVTRLKLQEKGRREKVLRKALELVNSGNLVQDSMSHVTSVWGYASKHSGLIDDFYFDSVYTYQEISYTEISTPLHLLAENGNYKAIKALLTHIEKEHSSSFNNVINARKNYGKTALHVAAKNGKLYVVKYLISKGIDINSRDEADWTPLMSAVYGGELNTVRYLIDIGADINAKSRLCSTSLHFAADSGELDIVKCLVFKGANVNAKNIDCRTPLHFAADNGNLSVIKYLIRKGADINAEDEYANIPLYFAIRNRKLEIVKYLVDKTDINNKYNDTLLHLAVCSGELDVAKYLVSRGVDINAKSKFLPLHLSSLRGLDIVGYFFKKAASAEGGYYETPLHYAVFHGNLEITEYLIEKGADVNARNRNSDTPLHHAVLMGKVDIAKILLKHNANVNARNNWGMTVLGYAADQELVELLLAHGASIL</sequence>
<evidence type="ECO:0000256" key="1">
    <source>
        <dbReference type="ARBA" id="ARBA00022737"/>
    </source>
</evidence>
<dbReference type="Pfam" id="PF00023">
    <property type="entry name" value="Ank"/>
    <property type="match status" value="1"/>
</dbReference>
<dbReference type="Pfam" id="PF13637">
    <property type="entry name" value="Ank_4"/>
    <property type="match status" value="1"/>
</dbReference>
<name>A0AAT9GCP4_9RICK</name>
<feature type="domain" description="NB-ARC" evidence="5">
    <location>
        <begin position="355"/>
        <end position="503"/>
    </location>
</feature>
<evidence type="ECO:0000256" key="2">
    <source>
        <dbReference type="ARBA" id="ARBA00023043"/>
    </source>
</evidence>
<feature type="domain" description="DUF7779" evidence="6">
    <location>
        <begin position="601"/>
        <end position="675"/>
    </location>
</feature>
<dbReference type="PANTHER" id="PTHR24198:SF165">
    <property type="entry name" value="ANKYRIN REPEAT-CONTAINING PROTEIN-RELATED"/>
    <property type="match status" value="1"/>
</dbReference>
<dbReference type="InterPro" id="IPR002110">
    <property type="entry name" value="Ankyrin_rpt"/>
</dbReference>
<dbReference type="GO" id="GO:0043531">
    <property type="term" value="F:ADP binding"/>
    <property type="evidence" value="ECO:0007669"/>
    <property type="project" value="InterPro"/>
</dbReference>
<dbReference type="PANTHER" id="PTHR24198">
    <property type="entry name" value="ANKYRIN REPEAT AND PROTEIN KINASE DOMAIN-CONTAINING PROTEIN"/>
    <property type="match status" value="1"/>
</dbReference>
<evidence type="ECO:0000259" key="5">
    <source>
        <dbReference type="Pfam" id="PF00931"/>
    </source>
</evidence>
<dbReference type="Pfam" id="PF25000">
    <property type="entry name" value="DUF7779"/>
    <property type="match status" value="1"/>
</dbReference>
<dbReference type="InterPro" id="IPR027417">
    <property type="entry name" value="P-loop_NTPase"/>
</dbReference>
<dbReference type="EMBL" id="AP029172">
    <property type="protein sequence ID" value="BFD47537.1"/>
    <property type="molecule type" value="Genomic_DNA"/>
</dbReference>
<feature type="repeat" description="ANK" evidence="3">
    <location>
        <begin position="875"/>
        <end position="907"/>
    </location>
</feature>